<keyword evidence="5 6" id="KW-0413">Isomerase</keyword>
<dbReference type="EC" id="5.2.1.8" evidence="2"/>
<dbReference type="Pfam" id="PF13624">
    <property type="entry name" value="SurA_N_3"/>
    <property type="match status" value="1"/>
</dbReference>
<dbReference type="SUPFAM" id="SSF54534">
    <property type="entry name" value="FKBP-like"/>
    <property type="match status" value="1"/>
</dbReference>
<dbReference type="PROSITE" id="PS50198">
    <property type="entry name" value="PPIC_PPIASE_2"/>
    <property type="match status" value="1"/>
</dbReference>
<keyword evidence="7" id="KW-0175">Coiled coil</keyword>
<evidence type="ECO:0000256" key="4">
    <source>
        <dbReference type="ARBA" id="ARBA00023110"/>
    </source>
</evidence>
<dbReference type="AlphaFoldDB" id="A0A4P9C9R7"/>
<dbReference type="Pfam" id="PF13145">
    <property type="entry name" value="Rotamase_2"/>
    <property type="match status" value="1"/>
</dbReference>
<dbReference type="Gene3D" id="3.10.50.40">
    <property type="match status" value="1"/>
</dbReference>
<evidence type="ECO:0000259" key="8">
    <source>
        <dbReference type="PROSITE" id="PS50198"/>
    </source>
</evidence>
<dbReference type="RefSeq" id="WP_096920255.1">
    <property type="nucleotide sequence ID" value="NZ_CP029487.1"/>
</dbReference>
<dbReference type="SUPFAM" id="SSF109998">
    <property type="entry name" value="Triger factor/SurA peptide-binding domain-like"/>
    <property type="match status" value="2"/>
</dbReference>
<reference evidence="9 10" key="1">
    <citation type="submission" date="2018-05" db="EMBL/GenBank/DDBJ databases">
        <title>Genome comparison of Eubacterium sp.</title>
        <authorList>
            <person name="Feng Y."/>
            <person name="Sanchez-Andrea I."/>
            <person name="Stams A.J.M."/>
            <person name="De Vos W.M."/>
        </authorList>
    </citation>
    <scope>NUCLEOTIDE SEQUENCE [LARGE SCALE GENOMIC DNA]</scope>
    <source>
        <strain evidence="9 10">YI</strain>
    </source>
</reference>
<dbReference type="InterPro" id="IPR046357">
    <property type="entry name" value="PPIase_dom_sf"/>
</dbReference>
<evidence type="ECO:0000256" key="5">
    <source>
        <dbReference type="ARBA" id="ARBA00023235"/>
    </source>
</evidence>
<feature type="domain" description="PpiC" evidence="8">
    <location>
        <begin position="333"/>
        <end position="425"/>
    </location>
</feature>
<dbReference type="EMBL" id="CP029487">
    <property type="protein sequence ID" value="QCT71495.1"/>
    <property type="molecule type" value="Genomic_DNA"/>
</dbReference>
<keyword evidence="10" id="KW-1185">Reference proteome</keyword>
<keyword evidence="3" id="KW-0732">Signal</keyword>
<evidence type="ECO:0000313" key="9">
    <source>
        <dbReference type="EMBL" id="QCT71495.1"/>
    </source>
</evidence>
<evidence type="ECO:0000256" key="6">
    <source>
        <dbReference type="PROSITE-ProRule" id="PRU00278"/>
    </source>
</evidence>
<comment type="catalytic activity">
    <reaction evidence="1">
        <text>[protein]-peptidylproline (omega=180) = [protein]-peptidylproline (omega=0)</text>
        <dbReference type="Rhea" id="RHEA:16237"/>
        <dbReference type="Rhea" id="RHEA-COMP:10747"/>
        <dbReference type="Rhea" id="RHEA-COMP:10748"/>
        <dbReference type="ChEBI" id="CHEBI:83833"/>
        <dbReference type="ChEBI" id="CHEBI:83834"/>
        <dbReference type="EC" id="5.2.1.8"/>
    </reaction>
</comment>
<evidence type="ECO:0000256" key="3">
    <source>
        <dbReference type="ARBA" id="ARBA00022729"/>
    </source>
</evidence>
<dbReference type="KEGG" id="emt:CPZ25_009215"/>
<organism evidence="9 10">
    <name type="scientific">Eubacterium maltosivorans</name>
    <dbReference type="NCBI Taxonomy" id="2041044"/>
    <lineage>
        <taxon>Bacteria</taxon>
        <taxon>Bacillati</taxon>
        <taxon>Bacillota</taxon>
        <taxon>Clostridia</taxon>
        <taxon>Eubacteriales</taxon>
        <taxon>Eubacteriaceae</taxon>
        <taxon>Eubacterium</taxon>
    </lineage>
</organism>
<gene>
    <name evidence="9" type="ORF">CPZ25_009215</name>
</gene>
<dbReference type="InterPro" id="IPR027304">
    <property type="entry name" value="Trigger_fact/SurA_dom_sf"/>
</dbReference>
<proteinExistence type="predicted"/>
<dbReference type="PANTHER" id="PTHR47245:SF1">
    <property type="entry name" value="FOLDASE PROTEIN PRSA"/>
    <property type="match status" value="1"/>
</dbReference>
<name>A0A4P9C9R7_EUBML</name>
<keyword evidence="4 6" id="KW-0697">Rotamase</keyword>
<dbReference type="PROSITE" id="PS51257">
    <property type="entry name" value="PROKAR_LIPOPROTEIN"/>
    <property type="match status" value="1"/>
</dbReference>
<protein>
    <recommendedName>
        <fullName evidence="2">peptidylprolyl isomerase</fullName>
        <ecNumber evidence="2">5.2.1.8</ecNumber>
    </recommendedName>
</protein>
<evidence type="ECO:0000313" key="10">
    <source>
        <dbReference type="Proteomes" id="UP000218387"/>
    </source>
</evidence>
<evidence type="ECO:0000256" key="7">
    <source>
        <dbReference type="SAM" id="Coils"/>
    </source>
</evidence>
<dbReference type="GO" id="GO:0003755">
    <property type="term" value="F:peptidyl-prolyl cis-trans isomerase activity"/>
    <property type="evidence" value="ECO:0007669"/>
    <property type="project" value="UniProtKB-KW"/>
</dbReference>
<evidence type="ECO:0000256" key="1">
    <source>
        <dbReference type="ARBA" id="ARBA00000971"/>
    </source>
</evidence>
<accession>A0A4P9C9R7</accession>
<feature type="coiled-coil region" evidence="7">
    <location>
        <begin position="246"/>
        <end position="294"/>
    </location>
</feature>
<dbReference type="InterPro" id="IPR000297">
    <property type="entry name" value="PPIase_PpiC"/>
</dbReference>
<dbReference type="PANTHER" id="PTHR47245">
    <property type="entry name" value="PEPTIDYLPROLYL ISOMERASE"/>
    <property type="match status" value="1"/>
</dbReference>
<sequence length="497" mass="56731">MHKNKIRGVVLALAVTLGITTLTTGCSLVSVNPEKDNQQVIAEIDGQSMTKESFNNYMAYYDLYYTANGSSMPTGSKLTEFKKDLLDSLVQVGAMTAQAKKDNVTIDEGAAESQAQTALDSLKTSAGNKYDSTLSKYNTNNDSFTQFMKTFMVDNSYASECYSKHMDYLKEHPEEELDQVVGKINDEEIKRGIYNYYYINEEMTSYYSGGQGLQTDDASVKETNESIFNSIAQNKALVKYCEENNIEIKQEEIDNALQTKQSIQKMMFQTDDELNQYLENYFLTKEKYDEYQKEDAKGTAAGQAIQAKVTEDVKVSDADLRKYYKEHKDSYDESTVSAEHILTEDETLANEIYDKAKDVKTKEDFEKIMNEYKSNEKVKEATDLGAFNKEKMVSEFSDAAFGMDKNSVSKPVKTEYGYHIIYVYDKNDAGEASFEDKKDEIAESVKEEKGTEDYNKLKEDLLKKEKIDIYDIKTTLESYMDQLKSELNIQVYEKKVQ</sequence>
<dbReference type="InterPro" id="IPR050245">
    <property type="entry name" value="PrsA_foldase"/>
</dbReference>
<dbReference type="Proteomes" id="UP000218387">
    <property type="component" value="Chromosome"/>
</dbReference>
<evidence type="ECO:0000256" key="2">
    <source>
        <dbReference type="ARBA" id="ARBA00013194"/>
    </source>
</evidence>